<dbReference type="GO" id="GO:0016740">
    <property type="term" value="F:transferase activity"/>
    <property type="evidence" value="ECO:0007669"/>
    <property type="project" value="UniProtKB-KW"/>
</dbReference>
<name>A0A495J579_9SPHI</name>
<evidence type="ECO:0000259" key="1">
    <source>
        <dbReference type="Pfam" id="PF00294"/>
    </source>
</evidence>
<keyword evidence="3" id="KW-1185">Reference proteome</keyword>
<keyword evidence="2" id="KW-0808">Transferase</keyword>
<dbReference type="Gene3D" id="3.40.50.450">
    <property type="match status" value="1"/>
</dbReference>
<dbReference type="Gene3D" id="3.40.1190.20">
    <property type="match status" value="1"/>
</dbReference>
<proteinExistence type="predicted"/>
<accession>A0A495J579</accession>
<dbReference type="InterPro" id="IPR007710">
    <property type="entry name" value="Nucleoside_deoxyribTrfase"/>
</dbReference>
<dbReference type="Proteomes" id="UP000268007">
    <property type="component" value="Unassembled WGS sequence"/>
</dbReference>
<dbReference type="InterPro" id="IPR011611">
    <property type="entry name" value="PfkB_dom"/>
</dbReference>
<dbReference type="AlphaFoldDB" id="A0A495J579"/>
<sequence length="405" mass="45281">MIIVGGTYDEYCFEPRWDKKFGSGLRACWAMARLRPQQNVAFYTFGNEATSQYLNQVAEGIDLTYHVTPIAHNIQFRYDYPLADPVVIPRPDTLGNHQNLLEVKGDVILYYGMIEGNGRVSGRKVIYDPQSPSNPVGFRATGSTAERLAIVVNLTEAKKITGIRTNDVQAIQQFFFEQEDAEVVVLKMGAKGACVRTREGAEALIPVYETQSVWPIGSGDVFAASFAHYWDESDDPILAARQASWNTAVYCNTRNFNFLPFESVPEIKPFLIHDYPKAQLYLAGPFFTFSERWLINEIFHCLKSMNIKLFSPWHDVGLGEASTVVPLDIKGLNESKVVFAVLDGLDSGTLFEIGFAVAKNCTVIGYVENESSESIKMLEGTECIIERDLTTALYKCLWALAKLDG</sequence>
<dbReference type="Pfam" id="PF00294">
    <property type="entry name" value="PfkB"/>
    <property type="match status" value="1"/>
</dbReference>
<evidence type="ECO:0000313" key="3">
    <source>
        <dbReference type="Proteomes" id="UP000268007"/>
    </source>
</evidence>
<dbReference type="EMBL" id="RBKU01000001">
    <property type="protein sequence ID" value="RKR84107.1"/>
    <property type="molecule type" value="Genomic_DNA"/>
</dbReference>
<dbReference type="OrthoDB" id="9795789at2"/>
<feature type="domain" description="Carbohydrate kinase PfkB" evidence="1">
    <location>
        <begin position="150"/>
        <end position="246"/>
    </location>
</feature>
<comment type="caution">
    <text evidence="2">The sequence shown here is derived from an EMBL/GenBank/DDBJ whole genome shotgun (WGS) entry which is preliminary data.</text>
</comment>
<dbReference type="Pfam" id="PF05014">
    <property type="entry name" value="Nuc_deoxyrib_tr"/>
    <property type="match status" value="1"/>
</dbReference>
<dbReference type="RefSeq" id="WP_121199529.1">
    <property type="nucleotide sequence ID" value="NZ_RBKU01000001.1"/>
</dbReference>
<organism evidence="2 3">
    <name type="scientific">Mucilaginibacter gracilis</name>
    <dbReference type="NCBI Taxonomy" id="423350"/>
    <lineage>
        <taxon>Bacteria</taxon>
        <taxon>Pseudomonadati</taxon>
        <taxon>Bacteroidota</taxon>
        <taxon>Sphingobacteriia</taxon>
        <taxon>Sphingobacteriales</taxon>
        <taxon>Sphingobacteriaceae</taxon>
        <taxon>Mucilaginibacter</taxon>
    </lineage>
</organism>
<reference evidence="2 3" key="1">
    <citation type="submission" date="2018-10" db="EMBL/GenBank/DDBJ databases">
        <title>Genomic Encyclopedia of Archaeal and Bacterial Type Strains, Phase II (KMG-II): from individual species to whole genera.</title>
        <authorList>
            <person name="Goeker M."/>
        </authorList>
    </citation>
    <scope>NUCLEOTIDE SEQUENCE [LARGE SCALE GENOMIC DNA]</scope>
    <source>
        <strain evidence="2 3">DSM 18602</strain>
    </source>
</reference>
<dbReference type="SUPFAM" id="SSF52309">
    <property type="entry name" value="N-(deoxy)ribosyltransferase-like"/>
    <property type="match status" value="1"/>
</dbReference>
<protein>
    <submittedName>
        <fullName evidence="2">Nucleoside 2-deoxyribosyltransferase</fullName>
    </submittedName>
</protein>
<evidence type="ECO:0000313" key="2">
    <source>
        <dbReference type="EMBL" id="RKR84107.1"/>
    </source>
</evidence>
<gene>
    <name evidence="2" type="ORF">BDD43_4334</name>
</gene>
<dbReference type="InterPro" id="IPR029056">
    <property type="entry name" value="Ribokinase-like"/>
</dbReference>
<dbReference type="SUPFAM" id="SSF53613">
    <property type="entry name" value="Ribokinase-like"/>
    <property type="match status" value="1"/>
</dbReference>